<gene>
    <name evidence="10" type="ORF">WICMUC_003138</name>
</gene>
<keyword evidence="8 9" id="KW-0472">Membrane</keyword>
<feature type="transmembrane region" description="Helical" evidence="9">
    <location>
        <begin position="276"/>
        <end position="297"/>
    </location>
</feature>
<feature type="transmembrane region" description="Helical" evidence="9">
    <location>
        <begin position="247"/>
        <end position="264"/>
    </location>
</feature>
<evidence type="ECO:0008006" key="12">
    <source>
        <dbReference type="Google" id="ProtNLM"/>
    </source>
</evidence>
<proteinExistence type="inferred from homology"/>
<sequence length="314" mass="35189">MAVAYAIDSAQLLQYKDKTGSNLIKLRNSNYKKILEGPRDSHILVLLTATNPQVGCVVCHEIHPSYTKVADSWFSQFPEGENFFFAKADFIDGQSEVFKAFELNNVPRAFLFSPTDKPSTIGDKQYEMINLPQGGVDFGGFFHQGVRQISGKQFQIIEPIQYGNIIITAIATFLFVLSIKKYTSIFSSILTNRPIWGGISVFFILLFITGYMFNTIRGTPYLRPNKDGGIDYFVQGQQDQLGAETQIMSFIYAVLAFSVVSLITKAKEIKNEKVHLAVVVILSAIILVTFSVLTDIFSLKSQGYPYSLIKFSLF</sequence>
<evidence type="ECO:0000256" key="2">
    <source>
        <dbReference type="ARBA" id="ARBA00004477"/>
    </source>
</evidence>
<reference evidence="10" key="1">
    <citation type="journal article" date="2021" name="Open Biol.">
        <title>Shared evolutionary footprints suggest mitochondrial oxidative damage underlies multiple complex I losses in fungi.</title>
        <authorList>
            <person name="Schikora-Tamarit M.A."/>
            <person name="Marcet-Houben M."/>
            <person name="Nosek J."/>
            <person name="Gabaldon T."/>
        </authorList>
    </citation>
    <scope>NUCLEOTIDE SEQUENCE</scope>
    <source>
        <strain evidence="10">CBS6341</strain>
    </source>
</reference>
<keyword evidence="7 9" id="KW-1133">Transmembrane helix</keyword>
<comment type="similarity">
    <text evidence="3">Belongs to the OST3/OST6 family.</text>
</comment>
<keyword evidence="11" id="KW-1185">Reference proteome</keyword>
<dbReference type="PANTHER" id="PTHR12692">
    <property type="entry name" value="DOLICHYL-DIPHOSPHOOLIGOSACCHARIDE--PROTEIN GLYCOSYLTRANSFERASE-RELATED"/>
    <property type="match status" value="1"/>
</dbReference>
<keyword evidence="5" id="KW-0732">Signal</keyword>
<dbReference type="SUPFAM" id="SSF52833">
    <property type="entry name" value="Thioredoxin-like"/>
    <property type="match status" value="1"/>
</dbReference>
<dbReference type="Proteomes" id="UP000769528">
    <property type="component" value="Unassembled WGS sequence"/>
</dbReference>
<comment type="subcellular location">
    <subcellularLocation>
        <location evidence="2">Endoplasmic reticulum membrane</location>
        <topology evidence="2">Multi-pass membrane protein</topology>
    </subcellularLocation>
</comment>
<dbReference type="OrthoDB" id="67566at2759"/>
<evidence type="ECO:0000256" key="7">
    <source>
        <dbReference type="ARBA" id="ARBA00022989"/>
    </source>
</evidence>
<evidence type="ECO:0000256" key="8">
    <source>
        <dbReference type="ARBA" id="ARBA00023136"/>
    </source>
</evidence>
<dbReference type="GO" id="GO:0018279">
    <property type="term" value="P:protein N-linked glycosylation via asparagine"/>
    <property type="evidence" value="ECO:0007669"/>
    <property type="project" value="TreeGrafter"/>
</dbReference>
<protein>
    <recommendedName>
        <fullName evidence="12">Dolichyl-diphosphooligosaccharide--protein glycosyltransferase subunit 3</fullName>
    </recommendedName>
</protein>
<comment type="caution">
    <text evidence="10">The sequence shown here is derived from an EMBL/GenBank/DDBJ whole genome shotgun (WGS) entry which is preliminary data.</text>
</comment>
<dbReference type="InterPro" id="IPR036249">
    <property type="entry name" value="Thioredoxin-like_sf"/>
</dbReference>
<dbReference type="PANTHER" id="PTHR12692:SF0">
    <property type="entry name" value="GH11935P"/>
    <property type="match status" value="1"/>
</dbReference>
<dbReference type="AlphaFoldDB" id="A0A9P8PN96"/>
<name>A0A9P8PN96_9ASCO</name>
<comment type="function">
    <text evidence="1">Subunit of the oligosaccharyl transferase (OST) complex that catalyzes the initial transfer of a defined glycan (Glc(3)Man(9)GlcNAc(2) in eukaryotes) from the lipid carrier dolichol-pyrophosphate to an asparagine residue within an Asn-X-Ser/Thr consensus motif in nascent polypeptide chains, the first step in protein N-glycosylation. N-glycosylation occurs cotranslationally and the complex associates with the Sec61 complex at the channel-forming translocon complex that mediates protein translocation across the endoplasmic reticulum (ER). All subunits are required for a maximal enzyme activity.</text>
</comment>
<reference evidence="10" key="2">
    <citation type="submission" date="2021-01" db="EMBL/GenBank/DDBJ databases">
        <authorList>
            <person name="Schikora-Tamarit M.A."/>
        </authorList>
    </citation>
    <scope>NUCLEOTIDE SEQUENCE</scope>
    <source>
        <strain evidence="10">CBS6341</strain>
    </source>
</reference>
<evidence type="ECO:0000256" key="6">
    <source>
        <dbReference type="ARBA" id="ARBA00022824"/>
    </source>
</evidence>
<dbReference type="InterPro" id="IPR021149">
    <property type="entry name" value="OligosaccharylTrfase_OST3/OST6"/>
</dbReference>
<evidence type="ECO:0000256" key="9">
    <source>
        <dbReference type="SAM" id="Phobius"/>
    </source>
</evidence>
<feature type="transmembrane region" description="Helical" evidence="9">
    <location>
        <begin position="195"/>
        <end position="213"/>
    </location>
</feature>
<accession>A0A9P8PN96</accession>
<dbReference type="EMBL" id="JAEUBF010000845">
    <property type="protein sequence ID" value="KAH3674592.1"/>
    <property type="molecule type" value="Genomic_DNA"/>
</dbReference>
<evidence type="ECO:0000256" key="5">
    <source>
        <dbReference type="ARBA" id="ARBA00022729"/>
    </source>
</evidence>
<keyword evidence="6" id="KW-0256">Endoplasmic reticulum</keyword>
<dbReference type="Gene3D" id="3.40.30.10">
    <property type="entry name" value="Glutaredoxin"/>
    <property type="match status" value="1"/>
</dbReference>
<evidence type="ECO:0000256" key="4">
    <source>
        <dbReference type="ARBA" id="ARBA00022692"/>
    </source>
</evidence>
<evidence type="ECO:0000256" key="3">
    <source>
        <dbReference type="ARBA" id="ARBA00009561"/>
    </source>
</evidence>
<dbReference type="Pfam" id="PF04756">
    <property type="entry name" value="OST3_OST6"/>
    <property type="match status" value="1"/>
</dbReference>
<evidence type="ECO:0000256" key="1">
    <source>
        <dbReference type="ARBA" id="ARBA00002791"/>
    </source>
</evidence>
<keyword evidence="4 9" id="KW-0812">Transmembrane</keyword>
<feature type="transmembrane region" description="Helical" evidence="9">
    <location>
        <begin position="162"/>
        <end position="183"/>
    </location>
</feature>
<evidence type="ECO:0000313" key="10">
    <source>
        <dbReference type="EMBL" id="KAH3674592.1"/>
    </source>
</evidence>
<evidence type="ECO:0000313" key="11">
    <source>
        <dbReference type="Proteomes" id="UP000769528"/>
    </source>
</evidence>
<dbReference type="GO" id="GO:0008250">
    <property type="term" value="C:oligosaccharyltransferase complex"/>
    <property type="evidence" value="ECO:0007669"/>
    <property type="project" value="TreeGrafter"/>
</dbReference>
<organism evidence="10 11">
    <name type="scientific">Wickerhamomyces mucosus</name>
    <dbReference type="NCBI Taxonomy" id="1378264"/>
    <lineage>
        <taxon>Eukaryota</taxon>
        <taxon>Fungi</taxon>
        <taxon>Dikarya</taxon>
        <taxon>Ascomycota</taxon>
        <taxon>Saccharomycotina</taxon>
        <taxon>Saccharomycetes</taxon>
        <taxon>Phaffomycetales</taxon>
        <taxon>Wickerhamomycetaceae</taxon>
        <taxon>Wickerhamomyces</taxon>
    </lineage>
</organism>